<dbReference type="OrthoDB" id="4062651at2759"/>
<dbReference type="PROSITE" id="PS50011">
    <property type="entry name" value="PROTEIN_KINASE_DOM"/>
    <property type="match status" value="1"/>
</dbReference>
<evidence type="ECO:0000256" key="1">
    <source>
        <dbReference type="SAM" id="MobiDB-lite"/>
    </source>
</evidence>
<dbReference type="PANTHER" id="PTHR44305">
    <property type="entry name" value="SI:DKEY-192D15.2-RELATED"/>
    <property type="match status" value="1"/>
</dbReference>
<dbReference type="OMA" id="HHRGAKN"/>
<dbReference type="GO" id="GO:0004672">
    <property type="term" value="F:protein kinase activity"/>
    <property type="evidence" value="ECO:0007669"/>
    <property type="project" value="InterPro"/>
</dbReference>
<sequence length="565" mass="64233">MPPATPAPTFWDSDTIERTVTREFVCSHLIPEEIAKLDQTPSFGDGLTDLTYWEWINQKAKRFFLILVDLDLPDQIFGLIDDSWEDEDLPIPRDQVERLALKASKDEATEWKFYLRQYRYLMRPLNEGEHLNYDDDEIVPVYFADKKHMGVQSQPLTKVVLPNHPGAIFSRAKVTLGPGRMSEEEFMCEVENLKALQHDHLLSYWASYIHRGCGYVIFRQAAEYSLKSLFTATPSCFKKLEKKDRRQTVMNWIFCLVDTICFLHNRGLVHGNIKPSTVMFTEDNQVFLCDYNHFLTQLLSGQLESDANSFDKEVYDYSAPEMWLSSLPSSPMSFRSAKGRPTPQAADIFSLGCIILELLSFLAKKHGKPFATHRAAKNKMGSRGAAVPDSSFHKNLGQVESWMNQLAHDLAKKDDPTFKGVPMMLHVVEDMLSYYPAERPLANEVQTRTYQIVTNWCGITEPHCVHKYGEWEHTFSSLSLGSSYTGSKSTISTARSSRPSSGGNLSSGASSLSSSYIQPGDEYMRGAVRDIPEGKAVPRKFADEKQNHWKAQGHSFWDLSYVQPV</sequence>
<feature type="region of interest" description="Disordered" evidence="1">
    <location>
        <begin position="489"/>
        <end position="518"/>
    </location>
</feature>
<evidence type="ECO:0000259" key="2">
    <source>
        <dbReference type="PROSITE" id="PS50011"/>
    </source>
</evidence>
<dbReference type="SUPFAM" id="SSF56112">
    <property type="entry name" value="Protein kinase-like (PK-like)"/>
    <property type="match status" value="1"/>
</dbReference>
<dbReference type="GO" id="GO:0005524">
    <property type="term" value="F:ATP binding"/>
    <property type="evidence" value="ECO:0007669"/>
    <property type="project" value="InterPro"/>
</dbReference>
<dbReference type="AlphaFoldDB" id="G0RXW8"/>
<dbReference type="InterPro" id="IPR000719">
    <property type="entry name" value="Prot_kinase_dom"/>
</dbReference>
<protein>
    <recommendedName>
        <fullName evidence="2">Protein kinase domain-containing protein</fullName>
    </recommendedName>
</protein>
<feature type="compositionally biased region" description="Low complexity" evidence="1">
    <location>
        <begin position="489"/>
        <end position="515"/>
    </location>
</feature>
<gene>
    <name evidence="3" type="ORF">CTHT_0004560</name>
</gene>
<dbReference type="InterPro" id="IPR053083">
    <property type="entry name" value="TF_kinase-domain_protein"/>
</dbReference>
<accession>G0RXW8</accession>
<evidence type="ECO:0000313" key="3">
    <source>
        <dbReference type="EMBL" id="EGS23754.1"/>
    </source>
</evidence>
<proteinExistence type="predicted"/>
<evidence type="ECO:0000313" key="4">
    <source>
        <dbReference type="Proteomes" id="UP000008066"/>
    </source>
</evidence>
<feature type="domain" description="Protein kinase" evidence="2">
    <location>
        <begin position="37"/>
        <end position="453"/>
    </location>
</feature>
<name>G0RXW8_CHATD</name>
<dbReference type="HOGENOM" id="CLU_015630_1_0_1"/>
<dbReference type="SMART" id="SM00220">
    <property type="entry name" value="S_TKc"/>
    <property type="match status" value="1"/>
</dbReference>
<dbReference type="Gene3D" id="1.10.510.10">
    <property type="entry name" value="Transferase(Phosphotransferase) domain 1"/>
    <property type="match status" value="1"/>
</dbReference>
<dbReference type="Proteomes" id="UP000008066">
    <property type="component" value="Unassembled WGS sequence"/>
</dbReference>
<dbReference type="KEGG" id="cthr:CTHT_0004560"/>
<dbReference type="GeneID" id="18254494"/>
<dbReference type="RefSeq" id="XP_006690996.1">
    <property type="nucleotide sequence ID" value="XM_006690933.1"/>
</dbReference>
<keyword evidence="4" id="KW-1185">Reference proteome</keyword>
<dbReference type="eggNOG" id="ENOG502T1TD">
    <property type="taxonomic scope" value="Eukaryota"/>
</dbReference>
<dbReference type="EMBL" id="GL988032">
    <property type="protein sequence ID" value="EGS23754.1"/>
    <property type="molecule type" value="Genomic_DNA"/>
</dbReference>
<organism evidence="4">
    <name type="scientific">Chaetomium thermophilum (strain DSM 1495 / CBS 144.50 / IMI 039719)</name>
    <name type="common">Thermochaetoides thermophila</name>
    <dbReference type="NCBI Taxonomy" id="759272"/>
    <lineage>
        <taxon>Eukaryota</taxon>
        <taxon>Fungi</taxon>
        <taxon>Dikarya</taxon>
        <taxon>Ascomycota</taxon>
        <taxon>Pezizomycotina</taxon>
        <taxon>Sordariomycetes</taxon>
        <taxon>Sordariomycetidae</taxon>
        <taxon>Sordariales</taxon>
        <taxon>Chaetomiaceae</taxon>
        <taxon>Thermochaetoides</taxon>
    </lineage>
</organism>
<reference evidence="3 4" key="1">
    <citation type="journal article" date="2011" name="Cell">
        <title>Insight into structure and assembly of the nuclear pore complex by utilizing the genome of a eukaryotic thermophile.</title>
        <authorList>
            <person name="Amlacher S."/>
            <person name="Sarges P."/>
            <person name="Flemming D."/>
            <person name="van Noort V."/>
            <person name="Kunze R."/>
            <person name="Devos D.P."/>
            <person name="Arumugam M."/>
            <person name="Bork P."/>
            <person name="Hurt E."/>
        </authorList>
    </citation>
    <scope>NUCLEOTIDE SEQUENCE [LARGE SCALE GENOMIC DNA]</scope>
    <source>
        <strain evidence="4">DSM 1495 / CBS 144.50 / IMI 039719</strain>
    </source>
</reference>
<dbReference type="InterPro" id="IPR011009">
    <property type="entry name" value="Kinase-like_dom_sf"/>
</dbReference>
<dbReference type="Pfam" id="PF00069">
    <property type="entry name" value="Pkinase"/>
    <property type="match status" value="1"/>
</dbReference>
<dbReference type="PANTHER" id="PTHR44305:SF24">
    <property type="entry name" value="TYROSINE-PROTEIN KINASE C03B1.5-RELATED"/>
    <property type="match status" value="1"/>
</dbReference>